<dbReference type="Gene3D" id="3.10.400.10">
    <property type="entry name" value="Sulfate adenylyltransferase"/>
    <property type="match status" value="1"/>
</dbReference>
<dbReference type="SMART" id="SM01022">
    <property type="entry name" value="ASCH"/>
    <property type="match status" value="1"/>
</dbReference>
<dbReference type="SUPFAM" id="SSF88697">
    <property type="entry name" value="PUA domain-like"/>
    <property type="match status" value="1"/>
</dbReference>
<sequence length="154" mass="17861">MEERGQLFLEQYINSLPPAQSKKYTSFSAGYFCADEYNANLCASLILRGEKRASCSMEYWYTHKDELIPQVGHLQVVTTWDGTPVCIIETTLVTRCQYNQVTEEFAALEGEGDGTLTWWKKAHQQFFSDECDQLGIEFKDDIFLVLEYFVLVYY</sequence>
<reference evidence="2" key="1">
    <citation type="submission" date="2021-03" db="EMBL/GenBank/DDBJ databases">
        <title>Plesiomonas shigelloides zfcc0051, isolated from zebrafish feces.</title>
        <authorList>
            <person name="Vanderhoek Z."/>
            <person name="Gaulke C."/>
        </authorList>
    </citation>
    <scope>NUCLEOTIDE SEQUENCE</scope>
    <source>
        <strain evidence="2">Zfcc0051</strain>
    </source>
</reference>
<evidence type="ECO:0000259" key="1">
    <source>
        <dbReference type="SMART" id="SM01022"/>
    </source>
</evidence>
<protein>
    <submittedName>
        <fullName evidence="2">ASCH domain-containing protein</fullName>
    </submittedName>
</protein>
<proteinExistence type="predicted"/>
<evidence type="ECO:0000313" key="3">
    <source>
        <dbReference type="Proteomes" id="UP000664658"/>
    </source>
</evidence>
<gene>
    <name evidence="2" type="ORF">J2R62_14345</name>
</gene>
<accession>A0A8I1WAN8</accession>
<name>A0A8I1WAN8_PLESH</name>
<comment type="caution">
    <text evidence="2">The sequence shown here is derived from an EMBL/GenBank/DDBJ whole genome shotgun (WGS) entry which is preliminary data.</text>
</comment>
<dbReference type="RefSeq" id="WP_039046655.1">
    <property type="nucleotide sequence ID" value="NZ_JAFNAA010000018.1"/>
</dbReference>
<dbReference type="CDD" id="cd06553">
    <property type="entry name" value="ASCH_Ef3133_like"/>
    <property type="match status" value="1"/>
</dbReference>
<feature type="domain" description="ASCH" evidence="1">
    <location>
        <begin position="31"/>
        <end position="153"/>
    </location>
</feature>
<dbReference type="InterPro" id="IPR007374">
    <property type="entry name" value="ASCH_domain"/>
</dbReference>
<dbReference type="EMBL" id="JAFNAA010000018">
    <property type="protein sequence ID" value="MBO1109372.1"/>
    <property type="molecule type" value="Genomic_DNA"/>
</dbReference>
<organism evidence="2 3">
    <name type="scientific">Plesiomonas shigelloides</name>
    <name type="common">Aeromonas shigelloides</name>
    <dbReference type="NCBI Taxonomy" id="703"/>
    <lineage>
        <taxon>Bacteria</taxon>
        <taxon>Pseudomonadati</taxon>
        <taxon>Pseudomonadota</taxon>
        <taxon>Gammaproteobacteria</taxon>
        <taxon>Enterobacterales</taxon>
        <taxon>Enterobacteriaceae</taxon>
        <taxon>Plesiomonas</taxon>
    </lineage>
</organism>
<dbReference type="InterPro" id="IPR015947">
    <property type="entry name" value="PUA-like_sf"/>
</dbReference>
<evidence type="ECO:0000313" key="2">
    <source>
        <dbReference type="EMBL" id="MBO1109372.1"/>
    </source>
</evidence>
<dbReference type="AlphaFoldDB" id="A0A8I1WAN8"/>
<dbReference type="Pfam" id="PF04266">
    <property type="entry name" value="ASCH"/>
    <property type="match status" value="1"/>
</dbReference>
<dbReference type="PANTHER" id="PTHR39203:SF1">
    <property type="entry name" value="CYTOPLASMIC PROTEIN"/>
    <property type="match status" value="1"/>
</dbReference>
<dbReference type="PIRSF" id="PIRSF021320">
    <property type="entry name" value="DUF984"/>
    <property type="match status" value="1"/>
</dbReference>
<dbReference type="PANTHER" id="PTHR39203">
    <property type="entry name" value="CYTOPLASMIC PROTEIN-RELATED"/>
    <property type="match status" value="1"/>
</dbReference>
<dbReference type="Proteomes" id="UP000664658">
    <property type="component" value="Unassembled WGS sequence"/>
</dbReference>
<dbReference type="InterPro" id="IPR009326">
    <property type="entry name" value="DUF984"/>
</dbReference>